<organism evidence="3 4">
    <name type="scientific">Candidatus Finniella inopinata</name>
    <dbReference type="NCBI Taxonomy" id="1696036"/>
    <lineage>
        <taxon>Bacteria</taxon>
        <taxon>Pseudomonadati</taxon>
        <taxon>Pseudomonadota</taxon>
        <taxon>Alphaproteobacteria</taxon>
        <taxon>Holosporales</taxon>
        <taxon>Candidatus Paracaedibacteraceae</taxon>
        <taxon>Candidatus Finniella</taxon>
    </lineage>
</organism>
<dbReference type="Proteomes" id="UP000293550">
    <property type="component" value="Unassembled WGS sequence"/>
</dbReference>
<proteinExistence type="predicted"/>
<gene>
    <name evidence="3" type="ORF">EQU50_00625</name>
</gene>
<accession>A0A4Q7DL43</accession>
<feature type="domain" description="Cytoskeleton protein RodZ-like C-terminal" evidence="2">
    <location>
        <begin position="181"/>
        <end position="235"/>
    </location>
</feature>
<dbReference type="OrthoDB" id="9790252at2"/>
<evidence type="ECO:0000259" key="2">
    <source>
        <dbReference type="Pfam" id="PF13464"/>
    </source>
</evidence>
<evidence type="ECO:0000256" key="1">
    <source>
        <dbReference type="SAM" id="Phobius"/>
    </source>
</evidence>
<name>A0A4Q7DL43_9PROT</name>
<dbReference type="Gene3D" id="1.10.260.40">
    <property type="entry name" value="lambda repressor-like DNA-binding domains"/>
    <property type="match status" value="1"/>
</dbReference>
<dbReference type="InterPro" id="IPR010982">
    <property type="entry name" value="Lambda_DNA-bd_dom_sf"/>
</dbReference>
<keyword evidence="1" id="KW-1133">Transmembrane helix</keyword>
<dbReference type="InterPro" id="IPR025194">
    <property type="entry name" value="RodZ-like_C"/>
</dbReference>
<keyword evidence="1" id="KW-0812">Transmembrane</keyword>
<evidence type="ECO:0000313" key="4">
    <source>
        <dbReference type="Proteomes" id="UP000293550"/>
    </source>
</evidence>
<reference evidence="3 4" key="1">
    <citation type="submission" date="2018-10" db="EMBL/GenBank/DDBJ databases">
        <title>An updated phylogeny of the Alphaproteobacteria reveals that the parasitic Rickettsiales and Holosporales have independent origins.</title>
        <authorList>
            <person name="Munoz-Gomez S.A."/>
            <person name="Hess S."/>
            <person name="Burger G."/>
            <person name="Lang B.F."/>
            <person name="Susko E."/>
            <person name="Slamovits C.H."/>
            <person name="Roger A.J."/>
        </authorList>
    </citation>
    <scope>NUCLEOTIDE SEQUENCE [LARGE SCALE GENOMIC DNA]</scope>
    <source>
        <strain evidence="3">HOLO01</strain>
    </source>
</reference>
<dbReference type="Pfam" id="PF13464">
    <property type="entry name" value="RodZ_C"/>
    <property type="match status" value="1"/>
</dbReference>
<dbReference type="InterPro" id="IPR050400">
    <property type="entry name" value="Bact_Cytoskel_RodZ"/>
</dbReference>
<dbReference type="EMBL" id="SCFB01000001">
    <property type="protein sequence ID" value="RZI47120.1"/>
    <property type="molecule type" value="Genomic_DNA"/>
</dbReference>
<dbReference type="Pfam" id="PF13413">
    <property type="entry name" value="HTH_25"/>
    <property type="match status" value="1"/>
</dbReference>
<dbReference type="PANTHER" id="PTHR34475">
    <property type="match status" value="1"/>
</dbReference>
<keyword evidence="1" id="KW-0472">Membrane</keyword>
<dbReference type="RefSeq" id="WP_130153232.1">
    <property type="nucleotide sequence ID" value="NZ_SCFB01000001.1"/>
</dbReference>
<feature type="transmembrane region" description="Helical" evidence="1">
    <location>
        <begin position="120"/>
        <end position="139"/>
    </location>
</feature>
<sequence length="262" mass="29414">MVLDPGESSKKTKPVVCDPVETTSLGFLLKQTREKRGLSIEEVCQVLKIRKLFIESIEARDFNKLPGMIYTTGFVRSYCKFLEIDPDITKQILNQICTSDSQSTLSPFHSKPGKTTFPAGIMRASLILTFSLILVFIAFRWDFFKGDQKPLPTTPILSDLGRVEFNLDILNESLVTFYVLDQTWIQLTDAKGTILETRLLSPGEVYQINRQPNLFLTTGNSQALKVYDGHQALTLPVTSEASLSPVISEDSDLLENYPLTEP</sequence>
<evidence type="ECO:0000313" key="3">
    <source>
        <dbReference type="EMBL" id="RZI47120.1"/>
    </source>
</evidence>
<comment type="caution">
    <text evidence="3">The sequence shown here is derived from an EMBL/GenBank/DDBJ whole genome shotgun (WGS) entry which is preliminary data.</text>
</comment>
<dbReference type="PANTHER" id="PTHR34475:SF1">
    <property type="entry name" value="CYTOSKELETON PROTEIN RODZ"/>
    <property type="match status" value="1"/>
</dbReference>
<protein>
    <submittedName>
        <fullName evidence="3">Helix-turn-helix domain-containing protein</fullName>
    </submittedName>
</protein>
<dbReference type="AlphaFoldDB" id="A0A4Q7DL43"/>
<keyword evidence="4" id="KW-1185">Reference proteome</keyword>
<dbReference type="GO" id="GO:0003677">
    <property type="term" value="F:DNA binding"/>
    <property type="evidence" value="ECO:0007669"/>
    <property type="project" value="InterPro"/>
</dbReference>